<dbReference type="PROSITE" id="PS50293">
    <property type="entry name" value="TPR_REGION"/>
    <property type="match status" value="6"/>
</dbReference>
<dbReference type="Gene3D" id="3.90.176.10">
    <property type="entry name" value="Toxin ADP-ribosyltransferase, Chain A, domain 1"/>
    <property type="match status" value="1"/>
</dbReference>
<evidence type="ECO:0000256" key="1">
    <source>
        <dbReference type="ARBA" id="ARBA00022737"/>
    </source>
</evidence>
<feature type="repeat" description="TPR" evidence="3">
    <location>
        <begin position="878"/>
        <end position="911"/>
    </location>
</feature>
<organism evidence="5 7">
    <name type="scientific">Rotaria magnacalcarata</name>
    <dbReference type="NCBI Taxonomy" id="392030"/>
    <lineage>
        <taxon>Eukaryota</taxon>
        <taxon>Metazoa</taxon>
        <taxon>Spiralia</taxon>
        <taxon>Gnathifera</taxon>
        <taxon>Rotifera</taxon>
        <taxon>Eurotatoria</taxon>
        <taxon>Bdelloidea</taxon>
        <taxon>Philodinida</taxon>
        <taxon>Philodinidae</taxon>
        <taxon>Rotaria</taxon>
    </lineage>
</organism>
<dbReference type="Pfam" id="PF13424">
    <property type="entry name" value="TPR_12"/>
    <property type="match status" value="4"/>
</dbReference>
<dbReference type="SUPFAM" id="SSF56399">
    <property type="entry name" value="ADP-ribosylation"/>
    <property type="match status" value="1"/>
</dbReference>
<dbReference type="PROSITE" id="PS50005">
    <property type="entry name" value="TPR"/>
    <property type="match status" value="9"/>
</dbReference>
<feature type="compositionally biased region" description="Basic and acidic residues" evidence="4">
    <location>
        <begin position="79"/>
        <end position="91"/>
    </location>
</feature>
<dbReference type="SMART" id="SM00028">
    <property type="entry name" value="TPR"/>
    <property type="match status" value="11"/>
</dbReference>
<feature type="repeat" description="TPR" evidence="3">
    <location>
        <begin position="668"/>
        <end position="701"/>
    </location>
</feature>
<dbReference type="PANTHER" id="PTHR45641:SF1">
    <property type="entry name" value="AAA+ ATPASE DOMAIN-CONTAINING PROTEIN"/>
    <property type="match status" value="1"/>
</dbReference>
<dbReference type="InterPro" id="IPR011990">
    <property type="entry name" value="TPR-like_helical_dom_sf"/>
</dbReference>
<name>A0A816LLN1_9BILA</name>
<dbReference type="PROSITE" id="PS51996">
    <property type="entry name" value="TR_MART"/>
    <property type="match status" value="1"/>
</dbReference>
<dbReference type="EMBL" id="CAJNRF010000175">
    <property type="protein sequence ID" value="CAF1943753.1"/>
    <property type="molecule type" value="Genomic_DNA"/>
</dbReference>
<gene>
    <name evidence="6" type="ORF">OVN521_LOCUS17720</name>
    <name evidence="5" type="ORF">WKI299_LOCUS2024</name>
</gene>
<feature type="region of interest" description="Disordered" evidence="4">
    <location>
        <begin position="1"/>
        <end position="101"/>
    </location>
</feature>
<dbReference type="Proteomes" id="UP000663856">
    <property type="component" value="Unassembled WGS sequence"/>
</dbReference>
<feature type="repeat" description="TPR" evidence="3">
    <location>
        <begin position="752"/>
        <end position="785"/>
    </location>
</feature>
<feature type="compositionally biased region" description="Polar residues" evidence="4">
    <location>
        <begin position="11"/>
        <end position="23"/>
    </location>
</feature>
<evidence type="ECO:0000256" key="3">
    <source>
        <dbReference type="PROSITE-ProRule" id="PRU00339"/>
    </source>
</evidence>
<dbReference type="Pfam" id="PF13374">
    <property type="entry name" value="TPR_10"/>
    <property type="match status" value="1"/>
</dbReference>
<dbReference type="InterPro" id="IPR019734">
    <property type="entry name" value="TPR_rpt"/>
</dbReference>
<accession>A0A816LLN1</accession>
<feature type="repeat" description="TPR" evidence="3">
    <location>
        <begin position="710"/>
        <end position="743"/>
    </location>
</feature>
<evidence type="ECO:0000313" key="7">
    <source>
        <dbReference type="Proteomes" id="UP000663856"/>
    </source>
</evidence>
<keyword evidence="2 3" id="KW-0802">TPR repeat</keyword>
<proteinExistence type="predicted"/>
<evidence type="ECO:0000313" key="5">
    <source>
        <dbReference type="EMBL" id="CAF1943753.1"/>
    </source>
</evidence>
<dbReference type="Proteomes" id="UP000663866">
    <property type="component" value="Unassembled WGS sequence"/>
</dbReference>
<dbReference type="Pfam" id="PF13181">
    <property type="entry name" value="TPR_8"/>
    <property type="match status" value="1"/>
</dbReference>
<evidence type="ECO:0000256" key="4">
    <source>
        <dbReference type="SAM" id="MobiDB-lite"/>
    </source>
</evidence>
<feature type="compositionally biased region" description="Polar residues" evidence="4">
    <location>
        <begin position="66"/>
        <end position="78"/>
    </location>
</feature>
<dbReference type="Gene3D" id="1.25.40.10">
    <property type="entry name" value="Tetratricopeptide repeat domain"/>
    <property type="match status" value="3"/>
</dbReference>
<reference evidence="5" key="1">
    <citation type="submission" date="2021-02" db="EMBL/GenBank/DDBJ databases">
        <authorList>
            <person name="Nowell W R."/>
        </authorList>
    </citation>
    <scope>NUCLEOTIDE SEQUENCE</scope>
</reference>
<comment type="caution">
    <text evidence="5">The sequence shown here is derived from an EMBL/GenBank/DDBJ whole genome shotgun (WGS) entry which is preliminary data.</text>
</comment>
<dbReference type="AlphaFoldDB" id="A0A816LLN1"/>
<keyword evidence="1" id="KW-0677">Repeat</keyword>
<feature type="repeat" description="TPR" evidence="3">
    <location>
        <begin position="1004"/>
        <end position="1037"/>
    </location>
</feature>
<sequence length="1058" mass="121109">MYTPQDIDLTGRSTRQSSTTNAATAVMPPVQELTGRSTPSKRDEAEPQVQQLTGRSTPSKREESEPQVQELTGRSTTSMRDEAEPPVEKLTGRTTMSKRGETKRTLYDAGQKVRVELRRIEHFRGDRGLVKQTSNNQKKPLAESIANESTEMLISDAQTTNTATSSSYVEEAKVCQSSSSSTVVTNDTISEEHLLQTFVLIWLKSNIDESDDIFRSYMTHLRYVVNNVNMFTDPMKCVKFLSQIKNDKVLMIVSDDQCELIIPEVHDMAQMDSIYLFSRSTTPCKQLANGWSKVKGVFTDIVLLCKSLKQNVDLFENDSVSISIVSADTTSKQNIDELDVSFMYTQLLKEILLEISYDEKSFKDFIAYCRKVYAKDFKTLETIAMFEREYCPTKALWWYTYEGFLYRMLNKALRNLEINNLIKLGFFIRDLHQQLQFVYEKQFGHTQVESFTVYRGQSVCNADFEKILKTSNGLISFNNFLSTSEDEKVSLTFGKNGACKPGFVGILFEMTIDKSITSSPFALLDEYSYFQGTEKEILFSTHTVFRIKEIKPIEAVNLRWRVVLTLTQDNDPQLNAVTQCMRKETEGSTGWHRLGILLVKVGEYSKAEDVYKVLLNQTTLDELEKAHLNHQLGLTKRKQGNYEEALAYYEIAQTIREKILPENHLDLVSSYNHVGDVYEAMGNYPKALSHYEKAIEICEKTLPLNYAQLSSCNNNIGDLYNDMTEYLKALFYYKKALEMRQESLPPNHPDLATSNNNIGDVYTNIGEYTQALPYYKRVLEISRKTLPPNHPDFATFYNNIGLAYDSMGEYLQALSYYERALENSKHSLSEDHPNLVNFYSNIGLVYFNMGNFSKALQYCQNALELCKKSLPENHPILATSYNNIGMVYLKRGEYSEALSYYEKDLEISSKNLPPNHLDLGPTYNSLGHLYFNTGQYLKALSYFEQAFVICETGLPSNHPILAKCYSNIGNVYSSMGEYPKALSYFEKALEIREKSIPRNLPNLAASYSDIGLLYNRMNEYEKALLYYEQAVESAQRSLPEDHPELLMYKKNTEAIKNR</sequence>
<feature type="compositionally biased region" description="Polar residues" evidence="4">
    <location>
        <begin position="48"/>
        <end position="57"/>
    </location>
</feature>
<dbReference type="EMBL" id="CAJOBG010003118">
    <property type="protein sequence ID" value="CAF4046508.1"/>
    <property type="molecule type" value="Genomic_DNA"/>
</dbReference>
<feature type="repeat" description="TPR" evidence="3">
    <location>
        <begin position="962"/>
        <end position="995"/>
    </location>
</feature>
<protein>
    <submittedName>
        <fullName evidence="5">Uncharacterized protein</fullName>
    </submittedName>
</protein>
<dbReference type="Pfam" id="PF13176">
    <property type="entry name" value="TPR_7"/>
    <property type="match status" value="1"/>
</dbReference>
<dbReference type="SUPFAM" id="SSF48452">
    <property type="entry name" value="TPR-like"/>
    <property type="match status" value="2"/>
</dbReference>
<feature type="repeat" description="TPR" evidence="3">
    <location>
        <begin position="794"/>
        <end position="827"/>
    </location>
</feature>
<evidence type="ECO:0000313" key="8">
    <source>
        <dbReference type="Proteomes" id="UP000663866"/>
    </source>
</evidence>
<evidence type="ECO:0000313" key="6">
    <source>
        <dbReference type="EMBL" id="CAF4046508.1"/>
    </source>
</evidence>
<evidence type="ECO:0000256" key="2">
    <source>
        <dbReference type="ARBA" id="ARBA00022803"/>
    </source>
</evidence>
<dbReference type="PANTHER" id="PTHR45641">
    <property type="entry name" value="TETRATRICOPEPTIDE REPEAT PROTEIN (AFU_ORTHOLOGUE AFUA_6G03870)"/>
    <property type="match status" value="1"/>
</dbReference>
<feature type="repeat" description="TPR" evidence="3">
    <location>
        <begin position="920"/>
        <end position="953"/>
    </location>
</feature>
<feature type="repeat" description="TPR" evidence="3">
    <location>
        <begin position="836"/>
        <end position="869"/>
    </location>
</feature>
<keyword evidence="8" id="KW-1185">Reference proteome</keyword>